<dbReference type="EMBL" id="BTSX01000001">
    <property type="protein sequence ID" value="GMS80416.1"/>
    <property type="molecule type" value="Genomic_DNA"/>
</dbReference>
<proteinExistence type="predicted"/>
<gene>
    <name evidence="2" type="ORF">PENTCL1PPCAC_2591</name>
</gene>
<evidence type="ECO:0000313" key="3">
    <source>
        <dbReference type="Proteomes" id="UP001432027"/>
    </source>
</evidence>
<dbReference type="AlphaFoldDB" id="A0AAV5SAZ1"/>
<evidence type="ECO:0000313" key="2">
    <source>
        <dbReference type="EMBL" id="GMS80416.1"/>
    </source>
</evidence>
<feature type="region of interest" description="Disordered" evidence="1">
    <location>
        <begin position="1"/>
        <end position="52"/>
    </location>
</feature>
<organism evidence="2 3">
    <name type="scientific">Pristionchus entomophagus</name>
    <dbReference type="NCBI Taxonomy" id="358040"/>
    <lineage>
        <taxon>Eukaryota</taxon>
        <taxon>Metazoa</taxon>
        <taxon>Ecdysozoa</taxon>
        <taxon>Nematoda</taxon>
        <taxon>Chromadorea</taxon>
        <taxon>Rhabditida</taxon>
        <taxon>Rhabditina</taxon>
        <taxon>Diplogasteromorpha</taxon>
        <taxon>Diplogasteroidea</taxon>
        <taxon>Neodiplogasteridae</taxon>
        <taxon>Pristionchus</taxon>
    </lineage>
</organism>
<evidence type="ECO:0000256" key="1">
    <source>
        <dbReference type="SAM" id="MobiDB-lite"/>
    </source>
</evidence>
<feature type="compositionally biased region" description="Polar residues" evidence="1">
    <location>
        <begin position="36"/>
        <end position="52"/>
    </location>
</feature>
<comment type="caution">
    <text evidence="2">The sequence shown here is derived from an EMBL/GenBank/DDBJ whole genome shotgun (WGS) entry which is preliminary data.</text>
</comment>
<feature type="non-terminal residue" evidence="2">
    <location>
        <position position="1"/>
    </location>
</feature>
<feature type="compositionally biased region" description="Basic and acidic residues" evidence="1">
    <location>
        <begin position="1"/>
        <end position="28"/>
    </location>
</feature>
<keyword evidence="3" id="KW-1185">Reference proteome</keyword>
<name>A0AAV5SAZ1_9BILA</name>
<dbReference type="Proteomes" id="UP001432027">
    <property type="component" value="Unassembled WGS sequence"/>
</dbReference>
<reference evidence="2" key="1">
    <citation type="submission" date="2023-10" db="EMBL/GenBank/DDBJ databases">
        <title>Genome assembly of Pristionchus species.</title>
        <authorList>
            <person name="Yoshida K."/>
            <person name="Sommer R.J."/>
        </authorList>
    </citation>
    <scope>NUCLEOTIDE SEQUENCE</scope>
    <source>
        <strain evidence="2">RS0144</strain>
    </source>
</reference>
<accession>A0AAV5SAZ1</accession>
<protein>
    <submittedName>
        <fullName evidence="2">Uncharacterized protein</fullName>
    </submittedName>
</protein>
<sequence length="581" mass="68427">EKEKKDKENKERKEKEERGRKEKERRDEEDKETILWSKSSPNVMEGPSSSKWTDVRGAVKMNEGPSMSSLSMANVMKPPSTIPTYGGVSSLIYLNKITMKAPPVTSMSYEKGSEIVGNRAPLPSYYVDDVKYQLEMRNKIINELCIHQSIKEGQEREYPANNTHPTWVEQLKEADRYKNELTNLEKEWKEDGIQPVWLQSLNCETKFSFQHDAGLYWPVVQATDRITKHDPDFESMDVLRQLGNNTHFATEKKELLGMETRLPNGMTHKERFDAFFTGTNLIGSTKPEGRFKNRRMYSRIFSTQSEEEAREIHNERMKKESLLLREHEEVMKKNAPIGVTITSCRLSVDRPANFRDFPSMIQYYKDDRYEANKPFNKYDWYCNQPAFFLPYTERAGYLCDVINHFNKDYNELYESSIWDSDRWETMITLDKAAFVASQLSMDQMEGWKRVAVSEKNYIPLLLRHKERISLIESSSFDLDKYRELNVLIPLEIPYFHQIIDWISSIYKCIKPISEWKIETALDSAFRKIIMESDEKDRKGEPMNRREIFYEAYKYANMIGQSNVKKSRSQSEMVPKDRRGMW</sequence>